<accession>A0A7J7JH53</accession>
<dbReference type="AlphaFoldDB" id="A0A7J7JH53"/>
<dbReference type="Proteomes" id="UP000593567">
    <property type="component" value="Unassembled WGS sequence"/>
</dbReference>
<name>A0A7J7JH53_BUGNE</name>
<keyword evidence="1" id="KW-1133">Transmembrane helix</keyword>
<keyword evidence="3" id="KW-1185">Reference proteome</keyword>
<reference evidence="2" key="1">
    <citation type="submission" date="2020-06" db="EMBL/GenBank/DDBJ databases">
        <title>Draft genome of Bugula neritina, a colonial animal packing powerful symbionts and potential medicines.</title>
        <authorList>
            <person name="Rayko M."/>
        </authorList>
    </citation>
    <scope>NUCLEOTIDE SEQUENCE [LARGE SCALE GENOMIC DNA]</scope>
    <source>
        <strain evidence="2">Kwan_BN1</strain>
    </source>
</reference>
<evidence type="ECO:0000313" key="2">
    <source>
        <dbReference type="EMBL" id="KAF6025580.1"/>
    </source>
</evidence>
<gene>
    <name evidence="2" type="ORF">EB796_016122</name>
</gene>
<organism evidence="2 3">
    <name type="scientific">Bugula neritina</name>
    <name type="common">Brown bryozoan</name>
    <name type="synonym">Sertularia neritina</name>
    <dbReference type="NCBI Taxonomy" id="10212"/>
    <lineage>
        <taxon>Eukaryota</taxon>
        <taxon>Metazoa</taxon>
        <taxon>Spiralia</taxon>
        <taxon>Lophotrochozoa</taxon>
        <taxon>Bryozoa</taxon>
        <taxon>Gymnolaemata</taxon>
        <taxon>Cheilostomatida</taxon>
        <taxon>Flustrina</taxon>
        <taxon>Buguloidea</taxon>
        <taxon>Bugulidae</taxon>
        <taxon>Bugula</taxon>
    </lineage>
</organism>
<dbReference type="EMBL" id="VXIV02002442">
    <property type="protein sequence ID" value="KAF6025580.1"/>
    <property type="molecule type" value="Genomic_DNA"/>
</dbReference>
<protein>
    <submittedName>
        <fullName evidence="2">Uncharacterized protein</fullName>
    </submittedName>
</protein>
<feature type="transmembrane region" description="Helical" evidence="1">
    <location>
        <begin position="12"/>
        <end position="28"/>
    </location>
</feature>
<evidence type="ECO:0000256" key="1">
    <source>
        <dbReference type="SAM" id="Phobius"/>
    </source>
</evidence>
<comment type="caution">
    <text evidence="2">The sequence shown here is derived from an EMBL/GenBank/DDBJ whole genome shotgun (WGS) entry which is preliminary data.</text>
</comment>
<sequence>MHNFHTDKAVLVNVKFLHCLQLIAFVIFKQKHNIFVRLPVFISYQLHDVGSWKQHTAFLNAKKCHIFL</sequence>
<proteinExistence type="predicted"/>
<keyword evidence="1" id="KW-0812">Transmembrane</keyword>
<evidence type="ECO:0000313" key="3">
    <source>
        <dbReference type="Proteomes" id="UP000593567"/>
    </source>
</evidence>
<keyword evidence="1" id="KW-0472">Membrane</keyword>